<evidence type="ECO:0000256" key="2">
    <source>
        <dbReference type="ARBA" id="ARBA00004496"/>
    </source>
</evidence>
<dbReference type="Proteomes" id="UP000323011">
    <property type="component" value="Unassembled WGS sequence"/>
</dbReference>
<evidence type="ECO:0000259" key="6">
    <source>
        <dbReference type="Pfam" id="PF10075"/>
    </source>
</evidence>
<dbReference type="Pfam" id="PF10075">
    <property type="entry name" value="CSN8_PSD8_EIF3K"/>
    <property type="match status" value="1"/>
</dbReference>
<dbReference type="PANTHER" id="PTHR13339:SF0">
    <property type="entry name" value="COP9 SIGNALOSOME COMPLEX SUBUNIT 8"/>
    <property type="match status" value="1"/>
</dbReference>
<protein>
    <recommendedName>
        <fullName evidence="6">CSN8/PSMD8/EIF3K domain-containing protein</fullName>
    </recommendedName>
</protein>
<dbReference type="OMA" id="EYVCALE"/>
<reference evidence="7 8" key="1">
    <citation type="submission" date="2019-07" db="EMBL/GenBank/DDBJ databases">
        <title>Genomes of Cafeteria roenbergensis.</title>
        <authorList>
            <person name="Fischer M.G."/>
            <person name="Hackl T."/>
            <person name="Roman M."/>
        </authorList>
    </citation>
    <scope>NUCLEOTIDE SEQUENCE [LARGE SCALE GENOMIC DNA]</scope>
    <source>
        <strain evidence="7 8">BVI</strain>
    </source>
</reference>
<evidence type="ECO:0000256" key="1">
    <source>
        <dbReference type="ARBA" id="ARBA00004123"/>
    </source>
</evidence>
<dbReference type="EMBL" id="VLTN01000049">
    <property type="protein sequence ID" value="KAA0148819.1"/>
    <property type="molecule type" value="Genomic_DNA"/>
</dbReference>
<dbReference type="InterPro" id="IPR033205">
    <property type="entry name" value="COP9_CSN8"/>
</dbReference>
<organism evidence="7 8">
    <name type="scientific">Cafeteria roenbergensis</name>
    <name type="common">Marine flagellate</name>
    <dbReference type="NCBI Taxonomy" id="33653"/>
    <lineage>
        <taxon>Eukaryota</taxon>
        <taxon>Sar</taxon>
        <taxon>Stramenopiles</taxon>
        <taxon>Bigyra</taxon>
        <taxon>Opalozoa</taxon>
        <taxon>Bicosoecida</taxon>
        <taxon>Cafeteriaceae</taxon>
        <taxon>Cafeteria</taxon>
    </lineage>
</organism>
<comment type="subcellular location">
    <subcellularLocation>
        <location evidence="2">Cytoplasm</location>
    </subcellularLocation>
    <subcellularLocation>
        <location evidence="1">Nucleus</location>
    </subcellularLocation>
</comment>
<keyword evidence="3" id="KW-0963">Cytoplasm</keyword>
<accession>A0A5A8C8B7</accession>
<keyword evidence="8" id="KW-1185">Reference proteome</keyword>
<dbReference type="AlphaFoldDB" id="A0A5A8C8B7"/>
<dbReference type="GO" id="GO:0010387">
    <property type="term" value="P:COP9 signalosome assembly"/>
    <property type="evidence" value="ECO:0007669"/>
    <property type="project" value="InterPro"/>
</dbReference>
<evidence type="ECO:0000256" key="5">
    <source>
        <dbReference type="ARBA" id="ARBA00023242"/>
    </source>
</evidence>
<evidence type="ECO:0000313" key="7">
    <source>
        <dbReference type="EMBL" id="KAA0148819.1"/>
    </source>
</evidence>
<dbReference type="GO" id="GO:0005737">
    <property type="term" value="C:cytoplasm"/>
    <property type="evidence" value="ECO:0007669"/>
    <property type="project" value="UniProtKB-SubCell"/>
</dbReference>
<comment type="caution">
    <text evidence="7">The sequence shown here is derived from an EMBL/GenBank/DDBJ whole genome shotgun (WGS) entry which is preliminary data.</text>
</comment>
<evidence type="ECO:0000256" key="3">
    <source>
        <dbReference type="ARBA" id="ARBA00022490"/>
    </source>
</evidence>
<dbReference type="GO" id="GO:0008180">
    <property type="term" value="C:COP9 signalosome"/>
    <property type="evidence" value="ECO:0007669"/>
    <property type="project" value="UniProtKB-KW"/>
</dbReference>
<evidence type="ECO:0000313" key="8">
    <source>
        <dbReference type="Proteomes" id="UP000323011"/>
    </source>
</evidence>
<gene>
    <name evidence="7" type="ORF">FNF29_06444</name>
</gene>
<name>A0A5A8C8B7_CAFRO</name>
<keyword evidence="5" id="KW-0539">Nucleus</keyword>
<evidence type="ECO:0000256" key="4">
    <source>
        <dbReference type="ARBA" id="ARBA00022790"/>
    </source>
</evidence>
<feature type="domain" description="CSN8/PSMD8/EIF3K" evidence="6">
    <location>
        <begin position="39"/>
        <end position="160"/>
    </location>
</feature>
<proteinExistence type="predicted"/>
<dbReference type="InterPro" id="IPR033464">
    <property type="entry name" value="CSN8_PSD8_EIF3K"/>
</dbReference>
<dbReference type="GO" id="GO:0000338">
    <property type="term" value="P:protein deneddylation"/>
    <property type="evidence" value="ECO:0007669"/>
    <property type="project" value="InterPro"/>
</dbReference>
<keyword evidence="4" id="KW-0736">Signalosome</keyword>
<dbReference type="PANTHER" id="PTHR13339">
    <property type="entry name" value="COP9 SIGNALOSOME COMPLEX SUBUNIT 8"/>
    <property type="match status" value="1"/>
</dbReference>
<sequence>MLAVTTAGNKGDVAAMGRAAARLEQSLEYLSMKAGDQGTVVGAIIVAELAQGGLEAARFAWRRAGAKARESRDAQTAWELTKCLWRHDNAAFFAAVPEVACSAALKSGIRAAAQQVRESTLQVVGRAYSSIALADLASRTGLSAEATKEEAVRRGWAVGGGFVRPAAASADASAGAAAPAVDVAALDRLTEYVCALERPSAAPDAVAVGEKALTAVAQARARGEQLA</sequence>